<dbReference type="Pfam" id="PF00535">
    <property type="entry name" value="Glycos_transf_2"/>
    <property type="match status" value="1"/>
</dbReference>
<evidence type="ECO:0000313" key="3">
    <source>
        <dbReference type="Proteomes" id="UP000286501"/>
    </source>
</evidence>
<dbReference type="Proteomes" id="UP000286501">
    <property type="component" value="Unassembled WGS sequence"/>
</dbReference>
<evidence type="ECO:0000313" key="2">
    <source>
        <dbReference type="EMBL" id="RHG62750.1"/>
    </source>
</evidence>
<reference evidence="2 3" key="1">
    <citation type="submission" date="2018-08" db="EMBL/GenBank/DDBJ databases">
        <title>A genome reference for cultivated species of the human gut microbiota.</title>
        <authorList>
            <person name="Zou Y."/>
            <person name="Xue W."/>
            <person name="Luo G."/>
        </authorList>
    </citation>
    <scope>NUCLEOTIDE SEQUENCE [LARGE SCALE GENOMIC DNA]</scope>
    <source>
        <strain evidence="2 3">AM22-1</strain>
    </source>
</reference>
<dbReference type="PANTHER" id="PTHR43685:SF2">
    <property type="entry name" value="GLYCOSYLTRANSFERASE 2-LIKE DOMAIN-CONTAINING PROTEIN"/>
    <property type="match status" value="1"/>
</dbReference>
<comment type="caution">
    <text evidence="2">The sequence shown here is derived from an EMBL/GenBank/DDBJ whole genome shotgun (WGS) entry which is preliminary data.</text>
</comment>
<evidence type="ECO:0000259" key="1">
    <source>
        <dbReference type="Pfam" id="PF00535"/>
    </source>
</evidence>
<dbReference type="AlphaFoldDB" id="A0A3R6H1Q6"/>
<protein>
    <submittedName>
        <fullName evidence="2">Glycosyltransferase</fullName>
    </submittedName>
</protein>
<dbReference type="PANTHER" id="PTHR43685">
    <property type="entry name" value="GLYCOSYLTRANSFERASE"/>
    <property type="match status" value="1"/>
</dbReference>
<dbReference type="InterPro" id="IPR029044">
    <property type="entry name" value="Nucleotide-diphossugar_trans"/>
</dbReference>
<dbReference type="InterPro" id="IPR050834">
    <property type="entry name" value="Glycosyltransf_2"/>
</dbReference>
<dbReference type="SUPFAM" id="SSF53448">
    <property type="entry name" value="Nucleotide-diphospho-sugar transferases"/>
    <property type="match status" value="1"/>
</dbReference>
<dbReference type="Gene3D" id="3.90.550.10">
    <property type="entry name" value="Spore Coat Polysaccharide Biosynthesis Protein SpsA, Chain A"/>
    <property type="match status" value="1"/>
</dbReference>
<gene>
    <name evidence="2" type="ORF">DW250_13890</name>
</gene>
<accession>A0A3R6H1Q6</accession>
<feature type="domain" description="Glycosyltransferase 2-like" evidence="1">
    <location>
        <begin position="29"/>
        <end position="144"/>
    </location>
</feature>
<organism evidence="2 3">
    <name type="scientific">Segatella copri</name>
    <dbReference type="NCBI Taxonomy" id="165179"/>
    <lineage>
        <taxon>Bacteria</taxon>
        <taxon>Pseudomonadati</taxon>
        <taxon>Bacteroidota</taxon>
        <taxon>Bacteroidia</taxon>
        <taxon>Bacteroidales</taxon>
        <taxon>Prevotellaceae</taxon>
        <taxon>Segatella</taxon>
    </lineage>
</organism>
<dbReference type="EMBL" id="QRIN01000080">
    <property type="protein sequence ID" value="RHG62750.1"/>
    <property type="molecule type" value="Genomic_DNA"/>
</dbReference>
<dbReference type="GO" id="GO:0016740">
    <property type="term" value="F:transferase activity"/>
    <property type="evidence" value="ECO:0007669"/>
    <property type="project" value="UniProtKB-KW"/>
</dbReference>
<keyword evidence="2" id="KW-0808">Transferase</keyword>
<proteinExistence type="predicted"/>
<sequence>MQEILLSLKLKQNRMSKIALFTVFYPGAETYVDEFFNSVLNQTYKNFDLIIVNDGYKDDNLASHCPNLNIIELRGDATISGNRAIGINYAIDNAYDYLFLCDVDDYMYPTRVEHVLESFGDNDIIVNDLDIVDADRKLIVKDYFQKTISANTILDKDFIKDKNIFGFSNSALKISAFSKVSFPADLKVVDWYFFTQLLNEGLKAQFLDESLTEYRQHSGNMIGISSFTIDVFKKLIDLKKKQYSYIKEVYPVYQKLYDQMLNLSKLPDNELQKIIDKNTDITPYPVWWENVKF</sequence>
<name>A0A3R6H1Q6_9BACT</name>
<dbReference type="InterPro" id="IPR001173">
    <property type="entry name" value="Glyco_trans_2-like"/>
</dbReference>